<evidence type="ECO:0000256" key="7">
    <source>
        <dbReference type="ARBA" id="ARBA00023316"/>
    </source>
</evidence>
<organism evidence="19">
    <name type="scientific">Heliobacterium mobile</name>
    <name type="common">Heliobacillus mobilis</name>
    <dbReference type="NCBI Taxonomy" id="28064"/>
    <lineage>
        <taxon>Bacteria</taxon>
        <taxon>Bacillati</taxon>
        <taxon>Bacillota</taxon>
        <taxon>Clostridia</taxon>
        <taxon>Eubacteriales</taxon>
        <taxon>Heliobacteriaceae</taxon>
        <taxon>Heliobacterium</taxon>
    </lineage>
</organism>
<dbReference type="InterPro" id="IPR035911">
    <property type="entry name" value="MurE/MurF_N"/>
</dbReference>
<keyword evidence="4 15" id="KW-0133">Cell shape</keyword>
<reference evidence="19" key="1">
    <citation type="journal article" date="2002" name="Science">
        <title>Whole-genome analysis of photosynthetic prokaryotes.</title>
        <authorList>
            <person name="Raymond J."/>
            <person name="Zhaxybayeva O."/>
            <person name="Gogarten J.P."/>
            <person name="Gerdes S.Y."/>
            <person name="Blankenship R.E."/>
        </authorList>
    </citation>
    <scope>NUCLEOTIDE SEQUENCE</scope>
</reference>
<evidence type="ECO:0000256" key="2">
    <source>
        <dbReference type="ARBA" id="ARBA00005898"/>
    </source>
</evidence>
<keyword evidence="7 15" id="KW-0961">Cell wall biogenesis/degradation</keyword>
<dbReference type="Gene3D" id="3.90.190.20">
    <property type="entry name" value="Mur ligase, C-terminal domain"/>
    <property type="match status" value="1"/>
</dbReference>
<feature type="non-terminal residue" evidence="19">
    <location>
        <position position="528"/>
    </location>
</feature>
<dbReference type="NCBIfam" id="TIGR01085">
    <property type="entry name" value="murE"/>
    <property type="match status" value="1"/>
</dbReference>
<dbReference type="SUPFAM" id="SSF53623">
    <property type="entry name" value="MurD-like peptide ligases, catalytic domain"/>
    <property type="match status" value="1"/>
</dbReference>
<evidence type="ECO:0000259" key="18">
    <source>
        <dbReference type="Pfam" id="PF08245"/>
    </source>
</evidence>
<dbReference type="HAMAP" id="MF_00208">
    <property type="entry name" value="MurE"/>
    <property type="match status" value="1"/>
</dbReference>
<dbReference type="InterPro" id="IPR005761">
    <property type="entry name" value="UDP-N-AcMur-Glu-dNH2Pim_ligase"/>
</dbReference>
<reference evidence="19" key="2">
    <citation type="submission" date="2002-08" db="EMBL/GenBank/DDBJ databases">
        <authorList>
            <person name="Liolios K.G."/>
            <person name="Chu L."/>
            <person name="Ostrovskaya O."/>
            <person name="Mendybaeva N."/>
            <person name="Koukharenko V."/>
            <person name="Gerdes S."/>
            <person name="Kyrpides N."/>
            <person name="Overbeek R."/>
        </authorList>
    </citation>
    <scope>NUCLEOTIDE SEQUENCE</scope>
</reference>
<dbReference type="InterPro" id="IPR036615">
    <property type="entry name" value="Mur_ligase_C_dom_sf"/>
</dbReference>
<dbReference type="InterPro" id="IPR013221">
    <property type="entry name" value="Mur_ligase_cen"/>
</dbReference>
<feature type="domain" description="Mur ligase N-terminal catalytic" evidence="16">
    <location>
        <begin position="55"/>
        <end position="126"/>
    </location>
</feature>
<evidence type="ECO:0000256" key="3">
    <source>
        <dbReference type="ARBA" id="ARBA00022618"/>
    </source>
</evidence>
<dbReference type="Gene3D" id="3.40.1190.10">
    <property type="entry name" value="Mur-like, catalytic domain"/>
    <property type="match status" value="1"/>
</dbReference>
<evidence type="ECO:0000256" key="13">
    <source>
        <dbReference type="ARBA" id="ARBA00076158"/>
    </source>
</evidence>
<evidence type="ECO:0000256" key="4">
    <source>
        <dbReference type="ARBA" id="ARBA00022960"/>
    </source>
</evidence>
<evidence type="ECO:0000256" key="15">
    <source>
        <dbReference type="RuleBase" id="RU004135"/>
    </source>
</evidence>
<proteinExistence type="inferred from homology"/>
<comment type="subcellular location">
    <subcellularLocation>
        <location evidence="15">Cytoplasm</location>
    </subcellularLocation>
</comment>
<keyword evidence="19" id="KW-0436">Ligase</keyword>
<dbReference type="Gene3D" id="3.40.1390.10">
    <property type="entry name" value="MurE/MurF, N-terminal domain"/>
    <property type="match status" value="1"/>
</dbReference>
<protein>
    <recommendedName>
        <fullName evidence="11">UDP-N-acetylmuramoyl-L-alanyl-D-glutamate--2,6-diaminopimelate ligase</fullName>
        <ecNumber evidence="10">6.3.2.13</ecNumber>
    </recommendedName>
    <alternativeName>
        <fullName evidence="12">Meso-A2pm-adding enzyme</fullName>
    </alternativeName>
    <alternativeName>
        <fullName evidence="13">Meso-diaminopimelate-adding enzyme</fullName>
    </alternativeName>
    <alternativeName>
        <fullName evidence="14">UDP-MurNAc-L-Ala-D-Glu:meso-diaminopimelate ligase</fullName>
    </alternativeName>
</protein>
<dbReference type="AlphaFoldDB" id="Q8GE10"/>
<feature type="domain" description="Mur ligase central" evidence="18">
    <location>
        <begin position="139"/>
        <end position="345"/>
    </location>
</feature>
<keyword evidence="5 15" id="KW-0573">Peptidoglycan synthesis</keyword>
<evidence type="ECO:0000313" key="19">
    <source>
        <dbReference type="EMBL" id="AAN87415.1"/>
    </source>
</evidence>
<dbReference type="SUPFAM" id="SSF53244">
    <property type="entry name" value="MurD-like peptide ligases, peptide-binding domain"/>
    <property type="match status" value="1"/>
</dbReference>
<dbReference type="NCBIfam" id="NF001124">
    <property type="entry name" value="PRK00139.1-2"/>
    <property type="match status" value="1"/>
</dbReference>
<feature type="domain" description="Mur ligase C-terminal" evidence="17">
    <location>
        <begin position="368"/>
        <end position="496"/>
    </location>
</feature>
<dbReference type="EMBL" id="AY142811">
    <property type="protein sequence ID" value="AAN87415.1"/>
    <property type="molecule type" value="Genomic_DNA"/>
</dbReference>
<evidence type="ECO:0000256" key="5">
    <source>
        <dbReference type="ARBA" id="ARBA00022984"/>
    </source>
</evidence>
<comment type="function">
    <text evidence="9">Catalyzes the addition of meso-diaminopimelic acid to the nucleotide precursor UDP-N-acetylmuramoyl-L-alanyl-D-glutamate (UMAG) in the biosynthesis of bacterial cell-wall peptidoglycan.</text>
</comment>
<dbReference type="GO" id="GO:0005524">
    <property type="term" value="F:ATP binding"/>
    <property type="evidence" value="ECO:0007669"/>
    <property type="project" value="InterPro"/>
</dbReference>
<evidence type="ECO:0000256" key="14">
    <source>
        <dbReference type="ARBA" id="ARBA00081560"/>
    </source>
</evidence>
<dbReference type="GO" id="GO:0051301">
    <property type="term" value="P:cell division"/>
    <property type="evidence" value="ECO:0007669"/>
    <property type="project" value="UniProtKB-KW"/>
</dbReference>
<evidence type="ECO:0000259" key="17">
    <source>
        <dbReference type="Pfam" id="PF02875"/>
    </source>
</evidence>
<comment type="similarity">
    <text evidence="2">Belongs to the MurCDEF family. MurE subfamily.</text>
</comment>
<dbReference type="PANTHER" id="PTHR23135">
    <property type="entry name" value="MUR LIGASE FAMILY MEMBER"/>
    <property type="match status" value="1"/>
</dbReference>
<evidence type="ECO:0000259" key="16">
    <source>
        <dbReference type="Pfam" id="PF01225"/>
    </source>
</evidence>
<evidence type="ECO:0000256" key="6">
    <source>
        <dbReference type="ARBA" id="ARBA00023306"/>
    </source>
</evidence>
<evidence type="ECO:0000256" key="12">
    <source>
        <dbReference type="ARBA" id="ARBA00075482"/>
    </source>
</evidence>
<dbReference type="InterPro" id="IPR036565">
    <property type="entry name" value="Mur-like_cat_sf"/>
</dbReference>
<dbReference type="SUPFAM" id="SSF63418">
    <property type="entry name" value="MurE/MurF N-terminal domain"/>
    <property type="match status" value="1"/>
</dbReference>
<dbReference type="InterPro" id="IPR004101">
    <property type="entry name" value="Mur_ligase_C"/>
</dbReference>
<dbReference type="GO" id="GO:0008360">
    <property type="term" value="P:regulation of cell shape"/>
    <property type="evidence" value="ECO:0007669"/>
    <property type="project" value="UniProtKB-KW"/>
</dbReference>
<evidence type="ECO:0000256" key="11">
    <source>
        <dbReference type="ARBA" id="ARBA00072883"/>
    </source>
</evidence>
<dbReference type="GO" id="GO:0009252">
    <property type="term" value="P:peptidoglycan biosynthetic process"/>
    <property type="evidence" value="ECO:0007669"/>
    <property type="project" value="UniProtKB-UniPathway"/>
</dbReference>
<dbReference type="Pfam" id="PF02875">
    <property type="entry name" value="Mur_ligase_C"/>
    <property type="match status" value="1"/>
</dbReference>
<accession>Q8GE10</accession>
<keyword evidence="6 15" id="KW-0131">Cell cycle</keyword>
<dbReference type="GO" id="GO:0008765">
    <property type="term" value="F:UDP-N-acetylmuramoylalanyl-D-glutamate-2,6-diaminopimelate ligase activity"/>
    <property type="evidence" value="ECO:0007669"/>
    <property type="project" value="UniProtKB-EC"/>
</dbReference>
<evidence type="ECO:0000256" key="10">
    <source>
        <dbReference type="ARBA" id="ARBA00066633"/>
    </source>
</evidence>
<dbReference type="GO" id="GO:0071555">
    <property type="term" value="P:cell wall organization"/>
    <property type="evidence" value="ECO:0007669"/>
    <property type="project" value="UniProtKB-KW"/>
</dbReference>
<dbReference type="UniPathway" id="UPA00219"/>
<evidence type="ECO:0000256" key="8">
    <source>
        <dbReference type="ARBA" id="ARBA00050251"/>
    </source>
</evidence>
<dbReference type="PANTHER" id="PTHR23135:SF4">
    <property type="entry name" value="UDP-N-ACETYLMURAMOYL-L-ALANYL-D-GLUTAMATE--2,6-DIAMINOPIMELATE LIGASE MURE HOMOLOG, CHLOROPLASTIC"/>
    <property type="match status" value="1"/>
</dbReference>
<name>Q8GE10_HELMO</name>
<comment type="pathway">
    <text evidence="1 15">Cell wall biogenesis; peptidoglycan biosynthesis.</text>
</comment>
<dbReference type="EC" id="6.3.2.13" evidence="10"/>
<dbReference type="GO" id="GO:0005737">
    <property type="term" value="C:cytoplasm"/>
    <property type="evidence" value="ECO:0007669"/>
    <property type="project" value="UniProtKB-SubCell"/>
</dbReference>
<keyword evidence="3 15" id="KW-0132">Cell division</keyword>
<evidence type="ECO:0000256" key="9">
    <source>
        <dbReference type="ARBA" id="ARBA00056782"/>
    </source>
</evidence>
<dbReference type="FunFam" id="3.90.190.20:FF:000006">
    <property type="entry name" value="UDP-N-acetylmuramoyl-L-alanyl-D-glutamate--2,6-diaminopimelate ligase"/>
    <property type="match status" value="1"/>
</dbReference>
<dbReference type="Pfam" id="PF01225">
    <property type="entry name" value="Mur_ligase"/>
    <property type="match status" value="1"/>
</dbReference>
<comment type="catalytic activity">
    <reaction evidence="8">
        <text>UDP-N-acetyl-alpha-D-muramoyl-L-alanyl-D-glutamate + meso-2,6-diaminopimelate + ATP = UDP-N-acetyl-alpha-D-muramoyl-L-alanyl-gamma-D-glutamyl-meso-2,6-diaminopimelate + ADP + phosphate + H(+)</text>
        <dbReference type="Rhea" id="RHEA:23676"/>
        <dbReference type="ChEBI" id="CHEBI:15378"/>
        <dbReference type="ChEBI" id="CHEBI:30616"/>
        <dbReference type="ChEBI" id="CHEBI:43474"/>
        <dbReference type="ChEBI" id="CHEBI:57791"/>
        <dbReference type="ChEBI" id="CHEBI:83900"/>
        <dbReference type="ChEBI" id="CHEBI:83905"/>
        <dbReference type="ChEBI" id="CHEBI:456216"/>
        <dbReference type="EC" id="6.3.2.13"/>
    </reaction>
</comment>
<evidence type="ECO:0000256" key="1">
    <source>
        <dbReference type="ARBA" id="ARBA00004752"/>
    </source>
</evidence>
<sequence>MHRQFSDDAPNLRELAVGGTIPMELSKVLANVEVREIRWTGETDDLQRLMQPKQEISGLAYDSRQVAPGFLFFCIPGQKTDGHNFAAQAVEGGAAVLVVERFVDLKVPQIRVTSTRESLALAAGAFYGHPSEHLLMIGVTGTNGKTTTTYMIEAVLKAKGYSVGVIGTIGNQLGEKRWPAAHTTPESSDLQKLLAEMRDDGADAVVMEVSSHSLDQHRVLGVNFDIAAFTNLTQDHLDYHHTLENYRAAKGKLFRELGQKESKKGIVKRAVINADDPSADYFLQVSSVPAVTYGVEEDAAIRAKDWDVTPQGARCTVQYPGGTVDMTLQLTGRFNISNSLAAFTVGWIVGMEPEQIVEALQSLRGVPGRFESVDQGQPFSVIVDYAHTPDGLVNVLNTAEALAEGKIVTVFGCGGDRDRTKRPIMGAVVAEMSDIAVVTSDNPRTENPHRIIEDILPGVQAVPGIEYKVEPDRKKAIALALSMANPGDLVMIAGKGHENYQIVGKEVLPFDDREVARQVLRGMGYDRS</sequence>
<dbReference type="InterPro" id="IPR000713">
    <property type="entry name" value="Mur_ligase_N"/>
</dbReference>
<dbReference type="Pfam" id="PF08245">
    <property type="entry name" value="Mur_ligase_M"/>
    <property type="match status" value="1"/>
</dbReference>
<dbReference type="NCBIfam" id="NF001126">
    <property type="entry name" value="PRK00139.1-4"/>
    <property type="match status" value="1"/>
</dbReference>